<sequence length="148" mass="17880">MDKSWISLVDRNSQECMDGKLLKQIFENRKQKTICHRTGRKSFANVRYKRENKGLPTDRASVWLTAYYKRAGARSNEDTEEFAMRNWMRLQRVKMMNWKKASREEEIEEAWSENIEENMDLFYFTMLDLSHEETCQSLILFCYVRLLN</sequence>
<name>A0AAP0J3C7_9MAGN</name>
<dbReference type="EMBL" id="JBBNAG010000006">
    <property type="protein sequence ID" value="KAK9125612.1"/>
    <property type="molecule type" value="Genomic_DNA"/>
</dbReference>
<evidence type="ECO:0000313" key="1">
    <source>
        <dbReference type="EMBL" id="KAK9125612.1"/>
    </source>
</evidence>
<organism evidence="1 2">
    <name type="scientific">Stephania cephalantha</name>
    <dbReference type="NCBI Taxonomy" id="152367"/>
    <lineage>
        <taxon>Eukaryota</taxon>
        <taxon>Viridiplantae</taxon>
        <taxon>Streptophyta</taxon>
        <taxon>Embryophyta</taxon>
        <taxon>Tracheophyta</taxon>
        <taxon>Spermatophyta</taxon>
        <taxon>Magnoliopsida</taxon>
        <taxon>Ranunculales</taxon>
        <taxon>Menispermaceae</taxon>
        <taxon>Menispermoideae</taxon>
        <taxon>Cissampelideae</taxon>
        <taxon>Stephania</taxon>
    </lineage>
</organism>
<proteinExistence type="predicted"/>
<reference evidence="1 2" key="1">
    <citation type="submission" date="2024-01" db="EMBL/GenBank/DDBJ databases">
        <title>Genome assemblies of Stephania.</title>
        <authorList>
            <person name="Yang L."/>
        </authorList>
    </citation>
    <scope>NUCLEOTIDE SEQUENCE [LARGE SCALE GENOMIC DNA]</scope>
    <source>
        <strain evidence="1">JXDWG</strain>
        <tissue evidence="1">Leaf</tissue>
    </source>
</reference>
<dbReference type="InterPro" id="IPR004252">
    <property type="entry name" value="Probable_transposase_24"/>
</dbReference>
<keyword evidence="2" id="KW-1185">Reference proteome</keyword>
<evidence type="ECO:0000313" key="2">
    <source>
        <dbReference type="Proteomes" id="UP001419268"/>
    </source>
</evidence>
<gene>
    <name evidence="1" type="ORF">Scep_014458</name>
</gene>
<comment type="caution">
    <text evidence="1">The sequence shown here is derived from an EMBL/GenBank/DDBJ whole genome shotgun (WGS) entry which is preliminary data.</text>
</comment>
<dbReference type="AlphaFoldDB" id="A0AAP0J3C7"/>
<dbReference type="Proteomes" id="UP001419268">
    <property type="component" value="Unassembled WGS sequence"/>
</dbReference>
<accession>A0AAP0J3C7</accession>
<dbReference type="Pfam" id="PF03004">
    <property type="entry name" value="Transposase_24"/>
    <property type="match status" value="1"/>
</dbReference>
<protein>
    <submittedName>
        <fullName evidence="1">Uncharacterized protein</fullName>
    </submittedName>
</protein>